<accession>A0ABV0KFC9</accession>
<keyword evidence="2" id="KW-1185">Reference proteome</keyword>
<dbReference type="InterPro" id="IPR021495">
    <property type="entry name" value="CRR42-like"/>
</dbReference>
<dbReference type="Proteomes" id="UP001476950">
    <property type="component" value="Unassembled WGS sequence"/>
</dbReference>
<proteinExistence type="predicted"/>
<protein>
    <submittedName>
        <fullName evidence="1">DUF3148 domain-containing protein</fullName>
    </submittedName>
</protein>
<dbReference type="EMBL" id="JAMPLM010000001">
    <property type="protein sequence ID" value="MEP1057105.1"/>
    <property type="molecule type" value="Genomic_DNA"/>
</dbReference>
<reference evidence="1 2" key="1">
    <citation type="submission" date="2022-04" db="EMBL/GenBank/DDBJ databases">
        <title>Positive selection, recombination, and allopatry shape intraspecific diversity of widespread and dominant cyanobacteria.</title>
        <authorList>
            <person name="Wei J."/>
            <person name="Shu W."/>
            <person name="Hu C."/>
        </authorList>
    </citation>
    <scope>NUCLEOTIDE SEQUENCE [LARGE SCALE GENOMIC DNA]</scope>
    <source>
        <strain evidence="1 2">AS-A4</strain>
    </source>
</reference>
<organism evidence="1 2">
    <name type="scientific">Stenomitos frigidus AS-A4</name>
    <dbReference type="NCBI Taxonomy" id="2933935"/>
    <lineage>
        <taxon>Bacteria</taxon>
        <taxon>Bacillati</taxon>
        <taxon>Cyanobacteriota</taxon>
        <taxon>Cyanophyceae</taxon>
        <taxon>Leptolyngbyales</taxon>
        <taxon>Leptolyngbyaceae</taxon>
        <taxon>Stenomitos</taxon>
    </lineage>
</organism>
<dbReference type="Pfam" id="PF11347">
    <property type="entry name" value="CRR42-like"/>
    <property type="match status" value="1"/>
</dbReference>
<evidence type="ECO:0000313" key="2">
    <source>
        <dbReference type="Proteomes" id="UP001476950"/>
    </source>
</evidence>
<dbReference type="PANTHER" id="PTHR36799">
    <property type="match status" value="1"/>
</dbReference>
<name>A0ABV0KFC9_9CYAN</name>
<evidence type="ECO:0000313" key="1">
    <source>
        <dbReference type="EMBL" id="MEP1057105.1"/>
    </source>
</evidence>
<dbReference type="RefSeq" id="WP_190453872.1">
    <property type="nucleotide sequence ID" value="NZ_JAMPLM010000001.1"/>
</dbReference>
<sequence>MSQKISMGDRVRLVALPSFIKTADPMPMLRPPTVLSIGAEGVVVNQRPGNYWSVRFANGTFLLEPQYLQLIGIE</sequence>
<dbReference type="NCBIfam" id="NF045913">
    <property type="entry name" value="RegSipA"/>
    <property type="match status" value="1"/>
</dbReference>
<comment type="caution">
    <text evidence="1">The sequence shown here is derived from an EMBL/GenBank/DDBJ whole genome shotgun (WGS) entry which is preliminary data.</text>
</comment>
<dbReference type="PANTHER" id="PTHR36799:SF2">
    <property type="entry name" value="PROTEIN CHLORORESPIRATORY REDUCTION 42, CHLOROPLASTIC"/>
    <property type="match status" value="1"/>
</dbReference>
<gene>
    <name evidence="1" type="ORF">NDI38_01570</name>
</gene>